<dbReference type="InterPro" id="IPR005119">
    <property type="entry name" value="LysR_subst-bd"/>
</dbReference>
<comment type="similarity">
    <text evidence="1">Belongs to the LysR transcriptional regulatory family.</text>
</comment>
<sequence>MNSNESVKDLSIAHLQLIVSLIKHGNACVASDELGMSQSTISYHLRRLRSIFADDMFVRTGKGLKPTERCLQVGHFARDLINRVEEELIHGNDFAPSQIERELSLVADDTACGWFAKLFNDLQKTLPKVALCARPWYLNAMKDLDKGAIHFGIHIMPNGTKGIYDVEVAPCHRLCVVREGHPLCAQGKVTLEDLAMYPVILNDLAGWNNNGNSLIERVLKQHNLQPNFVGRMGYVSSIFSALHNSNAITYTSAVSLPKDLSGLTLLKGPVEIDEIECNYRLYISKTRYGSQETNYLIEFIFKSFTEYVNSQYQRDDVVSIIGNVVAGNKEVGDNI</sequence>
<evidence type="ECO:0000256" key="1">
    <source>
        <dbReference type="ARBA" id="ARBA00009437"/>
    </source>
</evidence>
<dbReference type="Pfam" id="PF00126">
    <property type="entry name" value="HTH_1"/>
    <property type="match status" value="1"/>
</dbReference>
<feature type="domain" description="HTH lysR-type" evidence="5">
    <location>
        <begin position="10"/>
        <end position="67"/>
    </location>
</feature>
<dbReference type="SUPFAM" id="SSF46785">
    <property type="entry name" value="Winged helix' DNA-binding domain"/>
    <property type="match status" value="1"/>
</dbReference>
<protein>
    <submittedName>
        <fullName evidence="6">LysR family transcriptional regulator</fullName>
    </submittedName>
</protein>
<dbReference type="CDD" id="cd05466">
    <property type="entry name" value="PBP2_LTTR_substrate"/>
    <property type="match status" value="1"/>
</dbReference>
<evidence type="ECO:0000313" key="6">
    <source>
        <dbReference type="EMBL" id="MDR8525645.1"/>
    </source>
</evidence>
<dbReference type="InterPro" id="IPR036388">
    <property type="entry name" value="WH-like_DNA-bd_sf"/>
</dbReference>
<dbReference type="Proteomes" id="UP001259340">
    <property type="component" value="Unassembled WGS sequence"/>
</dbReference>
<evidence type="ECO:0000256" key="4">
    <source>
        <dbReference type="ARBA" id="ARBA00023163"/>
    </source>
</evidence>
<evidence type="ECO:0000256" key="2">
    <source>
        <dbReference type="ARBA" id="ARBA00023015"/>
    </source>
</evidence>
<proteinExistence type="inferred from homology"/>
<name>A0AAW8NT41_9GAMM</name>
<dbReference type="Pfam" id="PF03466">
    <property type="entry name" value="LysR_substrate"/>
    <property type="match status" value="1"/>
</dbReference>
<dbReference type="EMBL" id="JAPMLD010000006">
    <property type="protein sequence ID" value="MDW4825310.1"/>
    <property type="molecule type" value="Genomic_DNA"/>
</dbReference>
<dbReference type="Gene3D" id="1.10.10.10">
    <property type="entry name" value="Winged helix-like DNA-binding domain superfamily/Winged helix DNA-binding domain"/>
    <property type="match status" value="1"/>
</dbReference>
<dbReference type="GO" id="GO:0003677">
    <property type="term" value="F:DNA binding"/>
    <property type="evidence" value="ECO:0007669"/>
    <property type="project" value="UniProtKB-KW"/>
</dbReference>
<dbReference type="InterPro" id="IPR000847">
    <property type="entry name" value="LysR_HTH_N"/>
</dbReference>
<dbReference type="Proteomes" id="UP001271263">
    <property type="component" value="Unassembled WGS sequence"/>
</dbReference>
<keyword evidence="3" id="KW-0238">DNA-binding</keyword>
<dbReference type="EMBL" id="JAPMLE010000001">
    <property type="protein sequence ID" value="MDR8525645.1"/>
    <property type="molecule type" value="Genomic_DNA"/>
</dbReference>
<dbReference type="AlphaFoldDB" id="A0AAW8NT41"/>
<dbReference type="CDD" id="cd00090">
    <property type="entry name" value="HTH_ARSR"/>
    <property type="match status" value="1"/>
</dbReference>
<keyword evidence="2" id="KW-0805">Transcription regulation</keyword>
<keyword evidence="4" id="KW-0804">Transcription</keyword>
<gene>
    <name evidence="6" type="ORF">OS133_18680</name>
    <name evidence="7" type="ORF">OS134_14670</name>
</gene>
<keyword evidence="9" id="KW-1185">Reference proteome</keyword>
<evidence type="ECO:0000313" key="7">
    <source>
        <dbReference type="EMBL" id="MDW4825310.1"/>
    </source>
</evidence>
<organism evidence="6 8">
    <name type="scientific">Shewanella fidelis</name>
    <dbReference type="NCBI Taxonomy" id="173509"/>
    <lineage>
        <taxon>Bacteria</taxon>
        <taxon>Pseudomonadati</taxon>
        <taxon>Pseudomonadota</taxon>
        <taxon>Gammaproteobacteria</taxon>
        <taxon>Alteromonadales</taxon>
        <taxon>Shewanellaceae</taxon>
        <taxon>Shewanella</taxon>
    </lineage>
</organism>
<dbReference type="InterPro" id="IPR050389">
    <property type="entry name" value="LysR-type_TF"/>
</dbReference>
<evidence type="ECO:0000256" key="3">
    <source>
        <dbReference type="ARBA" id="ARBA00023125"/>
    </source>
</evidence>
<evidence type="ECO:0000259" key="5">
    <source>
        <dbReference type="PROSITE" id="PS50931"/>
    </source>
</evidence>
<reference evidence="7 9" key="1">
    <citation type="journal article" date="2022" name="bioRxiv">
        <title>Prophages regulate Shewanella fidelis 3313 motility and biofilm formation: implications for gut colonization dynamics in Ciona robusta.</title>
        <authorList>
            <person name="Natarajan O."/>
            <person name="Gibboney S.L."/>
            <person name="Young M.N."/>
            <person name="Lim S.J."/>
            <person name="Pluta N."/>
            <person name="Atkinson C.G."/>
            <person name="Leigh B.A."/>
            <person name="Liberti A."/>
            <person name="Kees E.D."/>
            <person name="Breitbart M."/>
            <person name="Gralnick J.A."/>
            <person name="Dishaw L.J."/>
        </authorList>
    </citation>
    <scope>NUCLEOTIDE SEQUENCE [LARGE SCALE GENOMIC DNA]</scope>
    <source>
        <strain evidence="7 9">JG4066</strain>
    </source>
</reference>
<reference evidence="6" key="2">
    <citation type="submission" date="2022-11" db="EMBL/GenBank/DDBJ databases">
        <title>Prophages regulate Shewanella fidelis motility and biofilm formation: implications for gut colonization dynamics in Ciona robusta.</title>
        <authorList>
            <person name="Natarajan O."/>
            <person name="Gibboney S.L."/>
            <person name="Young M.N."/>
            <person name="Lim S.J."/>
            <person name="Pluta N."/>
            <person name="Atkinson C.G.F."/>
            <person name="Leigh B.A."/>
            <person name="Liberti A."/>
            <person name="Kees E."/>
            <person name="Breitbart M."/>
            <person name="Gralnick J."/>
            <person name="Dishaw L.J."/>
        </authorList>
    </citation>
    <scope>NUCLEOTIDE SEQUENCE</scope>
    <source>
        <strain evidence="6">3313</strain>
    </source>
</reference>
<dbReference type="SUPFAM" id="SSF53850">
    <property type="entry name" value="Periplasmic binding protein-like II"/>
    <property type="match status" value="1"/>
</dbReference>
<dbReference type="InterPro" id="IPR036390">
    <property type="entry name" value="WH_DNA-bd_sf"/>
</dbReference>
<dbReference type="InterPro" id="IPR011991">
    <property type="entry name" value="ArsR-like_HTH"/>
</dbReference>
<dbReference type="PANTHER" id="PTHR30118:SF7">
    <property type="entry name" value="TRANSCRIPTIONAL REGULATOR LYSR FAMILY"/>
    <property type="match status" value="1"/>
</dbReference>
<comment type="caution">
    <text evidence="6">The sequence shown here is derived from an EMBL/GenBank/DDBJ whole genome shotgun (WGS) entry which is preliminary data.</text>
</comment>
<dbReference type="PANTHER" id="PTHR30118">
    <property type="entry name" value="HTH-TYPE TRANSCRIPTIONAL REGULATOR LEUO-RELATED"/>
    <property type="match status" value="1"/>
</dbReference>
<dbReference type="GO" id="GO:0003700">
    <property type="term" value="F:DNA-binding transcription factor activity"/>
    <property type="evidence" value="ECO:0007669"/>
    <property type="project" value="InterPro"/>
</dbReference>
<dbReference type="RefSeq" id="WP_310655716.1">
    <property type="nucleotide sequence ID" value="NZ_JAPMLA010000004.1"/>
</dbReference>
<accession>A0AAW8NT41</accession>
<dbReference type="PROSITE" id="PS50931">
    <property type="entry name" value="HTH_LYSR"/>
    <property type="match status" value="1"/>
</dbReference>
<dbReference type="Gene3D" id="3.40.190.10">
    <property type="entry name" value="Periplasmic binding protein-like II"/>
    <property type="match status" value="2"/>
</dbReference>
<evidence type="ECO:0000313" key="9">
    <source>
        <dbReference type="Proteomes" id="UP001271263"/>
    </source>
</evidence>
<evidence type="ECO:0000313" key="8">
    <source>
        <dbReference type="Proteomes" id="UP001259340"/>
    </source>
</evidence>